<sequence length="308" mass="34073">MKIVLLDALTLGDSDLSEFATLGEFTRYDATEPDQCLQHIADNDIIITNKVVIDEAIISANPQLKLICIAATGMNNVDLVAAKKANVSVKNVSGYSTESVAQATFAMLFQLLHQQRYYDHYVMEKKWCDSPNFTHISRPFTEIKSKRWGIIGLGGIGRRVAELATAFGCEVCYFSTSGQNNQADYQQVDFKTLLSQCDIITIHAPLNEQTQDLIDAQALALLKPGAIMLNLGRGGIIDEQAMAKSLDEQDIYHGSDVLAVEPMQKDHPYFDIKQQHRLVLTPHTAWASSEARKSLVALVAENIKAESI</sequence>
<organism evidence="7 8">
    <name type="scientific">Psychromonas marina</name>
    <dbReference type="NCBI Taxonomy" id="88364"/>
    <lineage>
        <taxon>Bacteria</taxon>
        <taxon>Pseudomonadati</taxon>
        <taxon>Pseudomonadota</taxon>
        <taxon>Gammaproteobacteria</taxon>
        <taxon>Alteromonadales</taxon>
        <taxon>Psychromonadaceae</taxon>
        <taxon>Psychromonas</taxon>
    </lineage>
</organism>
<dbReference type="Pfam" id="PF00389">
    <property type="entry name" value="2-Hacid_dh"/>
    <property type="match status" value="1"/>
</dbReference>
<feature type="domain" description="D-isomer specific 2-hydroxyacid dehydrogenase NAD-binding" evidence="6">
    <location>
        <begin position="105"/>
        <end position="285"/>
    </location>
</feature>
<proteinExistence type="inferred from homology"/>
<dbReference type="InterPro" id="IPR050418">
    <property type="entry name" value="D-iso_2-hydroxyacid_DH_PdxB"/>
</dbReference>
<name>A0ABQ6E3Z5_9GAMM</name>
<dbReference type="InterPro" id="IPR029753">
    <property type="entry name" value="D-isomer_DH_CS"/>
</dbReference>
<dbReference type="Pfam" id="PF02826">
    <property type="entry name" value="2-Hacid_dh_C"/>
    <property type="match status" value="1"/>
</dbReference>
<dbReference type="PANTHER" id="PTHR43761:SF1">
    <property type="entry name" value="D-ISOMER SPECIFIC 2-HYDROXYACID DEHYDROGENASE CATALYTIC DOMAIN-CONTAINING PROTEIN-RELATED"/>
    <property type="match status" value="1"/>
</dbReference>
<gene>
    <name evidence="7" type="ORF">GCM10007916_29750</name>
</gene>
<dbReference type="PROSITE" id="PS00671">
    <property type="entry name" value="D_2_HYDROXYACID_DH_3"/>
    <property type="match status" value="1"/>
</dbReference>
<keyword evidence="2 4" id="KW-0560">Oxidoreductase</keyword>
<feature type="domain" description="D-isomer specific 2-hydroxyacid dehydrogenase catalytic" evidence="5">
    <location>
        <begin position="12"/>
        <end position="305"/>
    </location>
</feature>
<dbReference type="SUPFAM" id="SSF51735">
    <property type="entry name" value="NAD(P)-binding Rossmann-fold domains"/>
    <property type="match status" value="1"/>
</dbReference>
<dbReference type="NCBIfam" id="NF006263">
    <property type="entry name" value="PRK08410.1"/>
    <property type="match status" value="1"/>
</dbReference>
<reference evidence="8" key="1">
    <citation type="journal article" date="2019" name="Int. J. Syst. Evol. Microbiol.">
        <title>The Global Catalogue of Microorganisms (GCM) 10K type strain sequencing project: providing services to taxonomists for standard genome sequencing and annotation.</title>
        <authorList>
            <consortium name="The Broad Institute Genomics Platform"/>
            <consortium name="The Broad Institute Genome Sequencing Center for Infectious Disease"/>
            <person name="Wu L."/>
            <person name="Ma J."/>
        </authorList>
    </citation>
    <scope>NUCLEOTIDE SEQUENCE [LARGE SCALE GENOMIC DNA]</scope>
    <source>
        <strain evidence="8">NBRC 103166</strain>
    </source>
</reference>
<dbReference type="Gene3D" id="3.40.50.720">
    <property type="entry name" value="NAD(P)-binding Rossmann-like Domain"/>
    <property type="match status" value="2"/>
</dbReference>
<comment type="similarity">
    <text evidence="1 4">Belongs to the D-isomer specific 2-hydroxyacid dehydrogenase family.</text>
</comment>
<dbReference type="InterPro" id="IPR006140">
    <property type="entry name" value="D-isomer_DH_NAD-bd"/>
</dbReference>
<dbReference type="EMBL" id="BSPQ01000016">
    <property type="protein sequence ID" value="GLS91905.1"/>
    <property type="molecule type" value="Genomic_DNA"/>
</dbReference>
<dbReference type="Proteomes" id="UP001157353">
    <property type="component" value="Unassembled WGS sequence"/>
</dbReference>
<evidence type="ECO:0000256" key="2">
    <source>
        <dbReference type="ARBA" id="ARBA00023002"/>
    </source>
</evidence>
<dbReference type="InterPro" id="IPR036291">
    <property type="entry name" value="NAD(P)-bd_dom_sf"/>
</dbReference>
<evidence type="ECO:0000256" key="4">
    <source>
        <dbReference type="RuleBase" id="RU003719"/>
    </source>
</evidence>
<evidence type="ECO:0000313" key="8">
    <source>
        <dbReference type="Proteomes" id="UP001157353"/>
    </source>
</evidence>
<keyword evidence="3" id="KW-0520">NAD</keyword>
<evidence type="ECO:0000256" key="1">
    <source>
        <dbReference type="ARBA" id="ARBA00005854"/>
    </source>
</evidence>
<dbReference type="SUPFAM" id="SSF52283">
    <property type="entry name" value="Formate/glycerate dehydrogenase catalytic domain-like"/>
    <property type="match status" value="1"/>
</dbReference>
<evidence type="ECO:0000259" key="6">
    <source>
        <dbReference type="Pfam" id="PF02826"/>
    </source>
</evidence>
<dbReference type="PANTHER" id="PTHR43761">
    <property type="entry name" value="D-ISOMER SPECIFIC 2-HYDROXYACID DEHYDROGENASE FAMILY PROTEIN (AFU_ORTHOLOGUE AFUA_1G13630)"/>
    <property type="match status" value="1"/>
</dbReference>
<accession>A0ABQ6E3Z5</accession>
<dbReference type="InterPro" id="IPR006139">
    <property type="entry name" value="D-isomer_2_OHA_DH_cat_dom"/>
</dbReference>
<evidence type="ECO:0000313" key="7">
    <source>
        <dbReference type="EMBL" id="GLS91905.1"/>
    </source>
</evidence>
<dbReference type="RefSeq" id="WP_284204998.1">
    <property type="nucleotide sequence ID" value="NZ_BSPQ01000016.1"/>
</dbReference>
<evidence type="ECO:0000256" key="3">
    <source>
        <dbReference type="ARBA" id="ARBA00023027"/>
    </source>
</evidence>
<comment type="caution">
    <text evidence="7">The sequence shown here is derived from an EMBL/GenBank/DDBJ whole genome shotgun (WGS) entry which is preliminary data.</text>
</comment>
<evidence type="ECO:0000259" key="5">
    <source>
        <dbReference type="Pfam" id="PF00389"/>
    </source>
</evidence>
<protein>
    <submittedName>
        <fullName evidence="7">2-hydroxyacid dehydrogenase</fullName>
    </submittedName>
</protein>
<dbReference type="PROSITE" id="PS00670">
    <property type="entry name" value="D_2_HYDROXYACID_DH_2"/>
    <property type="match status" value="1"/>
</dbReference>
<keyword evidence="8" id="KW-1185">Reference proteome</keyword>